<dbReference type="OrthoDB" id="676351at2759"/>
<dbReference type="InterPro" id="IPR036047">
    <property type="entry name" value="F-box-like_dom_sf"/>
</dbReference>
<dbReference type="InterPro" id="IPR001810">
    <property type="entry name" value="F-box_dom"/>
</dbReference>
<reference evidence="2 3" key="1">
    <citation type="journal article" date="2019" name="Sci. Rep.">
        <title>A high-quality genome of Eragrostis curvula grass provides insights into Poaceae evolution and supports new strategies to enhance forage quality.</title>
        <authorList>
            <person name="Carballo J."/>
            <person name="Santos B.A.C.M."/>
            <person name="Zappacosta D."/>
            <person name="Garbus I."/>
            <person name="Selva J.P."/>
            <person name="Gallo C.A."/>
            <person name="Diaz A."/>
            <person name="Albertini E."/>
            <person name="Caccamo M."/>
            <person name="Echenique V."/>
        </authorList>
    </citation>
    <scope>NUCLEOTIDE SEQUENCE [LARGE SCALE GENOMIC DNA]</scope>
    <source>
        <strain evidence="3">cv. Victoria</strain>
        <tissue evidence="2">Leaf</tissue>
    </source>
</reference>
<evidence type="ECO:0000313" key="3">
    <source>
        <dbReference type="Proteomes" id="UP000324897"/>
    </source>
</evidence>
<feature type="non-terminal residue" evidence="2">
    <location>
        <position position="1"/>
    </location>
</feature>
<sequence length="571" mass="63507">MDPAGGVCCDCREEQQSSTCCRVGLLRRGTRIRRRADDADHISSLPDDLLLQILARVGCARAAAHTGLVSRRWRGLWTRLPELDFHHICPDRLLAALDRVARPAGSVSISIPWYHSLSPAWISSMLRVVALLAPAKLAVDVDADDADDADVVELPCFDRTTSLELSFASSLTLPPVGDFKALESLSLRSCNIDLGTLLSRCSLLRKLHIRGKFDLLTVHSPSLEELHVCAAVQLQHVDIVAPVRELKFHAIDGVRKMHSFSFSGDFTALESLFLGACHTDLGDLLPRCPRLRKLKISYWKLDSLTVHSQSLEELDVYAVPQLVHVDIVVPVLKTLMFDVYRGINKECSFSFSAPQLKDVSWHCPSRSATDRFGVIWHMYSLTLSTLESTGNTQLTDSKKNTCSLMPDIPGHMNFGAADQSFGQEISRIPTRKFTILELDIGTGGHVYGAMVLDLLGLCTFIQNLKVTLHQVNKPCSTNCSCDQPNNWRSQIISLNDLKEVEIEDFNGEEHGVALLKVLLRCAEMLDRVTVKLSRDVPQSCSAHMEFPGILKAHPSVKFSVYRWCGDQVLFN</sequence>
<gene>
    <name evidence="2" type="ORF">EJB05_12652</name>
</gene>
<dbReference type="Pfam" id="PF00646">
    <property type="entry name" value="F-box"/>
    <property type="match status" value="1"/>
</dbReference>
<accession>A0A5J9VU20</accession>
<dbReference type="Gene3D" id="1.20.1280.50">
    <property type="match status" value="1"/>
</dbReference>
<dbReference type="InterPro" id="IPR032675">
    <property type="entry name" value="LRR_dom_sf"/>
</dbReference>
<dbReference type="SUPFAM" id="SSF52058">
    <property type="entry name" value="L domain-like"/>
    <property type="match status" value="1"/>
</dbReference>
<dbReference type="SUPFAM" id="SSF81383">
    <property type="entry name" value="F-box domain"/>
    <property type="match status" value="1"/>
</dbReference>
<dbReference type="Gramene" id="TVU39243">
    <property type="protein sequence ID" value="TVU39243"/>
    <property type="gene ID" value="EJB05_12652"/>
</dbReference>
<proteinExistence type="predicted"/>
<evidence type="ECO:0000259" key="1">
    <source>
        <dbReference type="Pfam" id="PF00646"/>
    </source>
</evidence>
<dbReference type="Proteomes" id="UP000324897">
    <property type="component" value="Chromosome 4"/>
</dbReference>
<dbReference type="AlphaFoldDB" id="A0A5J9VU20"/>
<dbReference type="InterPro" id="IPR055312">
    <property type="entry name" value="FBL15-like"/>
</dbReference>
<dbReference type="Gene3D" id="3.80.10.10">
    <property type="entry name" value="Ribonuclease Inhibitor"/>
    <property type="match status" value="1"/>
</dbReference>
<feature type="domain" description="F-box" evidence="1">
    <location>
        <begin position="42"/>
        <end position="81"/>
    </location>
</feature>
<dbReference type="EMBL" id="RWGY01000007">
    <property type="protein sequence ID" value="TVU39243.1"/>
    <property type="molecule type" value="Genomic_DNA"/>
</dbReference>
<keyword evidence="3" id="KW-1185">Reference proteome</keyword>
<comment type="caution">
    <text evidence="2">The sequence shown here is derived from an EMBL/GenBank/DDBJ whole genome shotgun (WGS) entry which is preliminary data.</text>
</comment>
<dbReference type="PANTHER" id="PTHR34709">
    <property type="entry name" value="OS10G0396666 PROTEIN"/>
    <property type="match status" value="1"/>
</dbReference>
<organism evidence="2 3">
    <name type="scientific">Eragrostis curvula</name>
    <name type="common">weeping love grass</name>
    <dbReference type="NCBI Taxonomy" id="38414"/>
    <lineage>
        <taxon>Eukaryota</taxon>
        <taxon>Viridiplantae</taxon>
        <taxon>Streptophyta</taxon>
        <taxon>Embryophyta</taxon>
        <taxon>Tracheophyta</taxon>
        <taxon>Spermatophyta</taxon>
        <taxon>Magnoliopsida</taxon>
        <taxon>Liliopsida</taxon>
        <taxon>Poales</taxon>
        <taxon>Poaceae</taxon>
        <taxon>PACMAD clade</taxon>
        <taxon>Chloridoideae</taxon>
        <taxon>Eragrostideae</taxon>
        <taxon>Eragrostidinae</taxon>
        <taxon>Eragrostis</taxon>
    </lineage>
</organism>
<protein>
    <recommendedName>
        <fullName evidence="1">F-box domain-containing protein</fullName>
    </recommendedName>
</protein>
<evidence type="ECO:0000313" key="2">
    <source>
        <dbReference type="EMBL" id="TVU39243.1"/>
    </source>
</evidence>
<name>A0A5J9VU20_9POAL</name>
<dbReference type="PANTHER" id="PTHR34709:SF56">
    <property type="entry name" value="FBD DOMAIN-CONTAINING PROTEIN"/>
    <property type="match status" value="1"/>
</dbReference>